<sequence length="203" mass="23239">MKTALTFILLISIGTLSCKRGDSGVNPNDDMELLYQRFHGKYRIVSSISSQPLDVNFDGVFSTNLLSEIPGLGSNGAHLELRVKYPDRSVFLFSQSWPEQYVNTYTGPNPEWNGLDTLSYNPAYSVNYANQAGPYRFSFSEDLRQIFVAANEKADKIRWARPESVFIEARDQLRLINKRRIYTREGVKEVTITTLYERFTTIT</sequence>
<organism evidence="1 2">
    <name type="scientific">Persicitalea jodogahamensis</name>
    <dbReference type="NCBI Taxonomy" id="402147"/>
    <lineage>
        <taxon>Bacteria</taxon>
        <taxon>Pseudomonadati</taxon>
        <taxon>Bacteroidota</taxon>
        <taxon>Cytophagia</taxon>
        <taxon>Cytophagales</taxon>
        <taxon>Spirosomataceae</taxon>
        <taxon>Persicitalea</taxon>
    </lineage>
</organism>
<evidence type="ECO:0000313" key="1">
    <source>
        <dbReference type="EMBL" id="GHB86313.1"/>
    </source>
</evidence>
<keyword evidence="2" id="KW-1185">Reference proteome</keyword>
<reference evidence="1 2" key="1">
    <citation type="journal article" date="2014" name="Int. J. Syst. Evol. Microbiol.">
        <title>Complete genome sequence of Corynebacterium casei LMG S-19264T (=DSM 44701T), isolated from a smear-ripened cheese.</title>
        <authorList>
            <consortium name="US DOE Joint Genome Institute (JGI-PGF)"/>
            <person name="Walter F."/>
            <person name="Albersmeier A."/>
            <person name="Kalinowski J."/>
            <person name="Ruckert C."/>
        </authorList>
    </citation>
    <scope>NUCLEOTIDE SEQUENCE [LARGE SCALE GENOMIC DNA]</scope>
    <source>
        <strain evidence="1 2">KCTC 12866</strain>
    </source>
</reference>
<dbReference type="RefSeq" id="WP_189568217.1">
    <property type="nucleotide sequence ID" value="NZ_BMXF01000007.1"/>
</dbReference>
<name>A0A8J3GCQ9_9BACT</name>
<evidence type="ECO:0000313" key="2">
    <source>
        <dbReference type="Proteomes" id="UP000598271"/>
    </source>
</evidence>
<dbReference type="EMBL" id="BMXF01000007">
    <property type="protein sequence ID" value="GHB86313.1"/>
    <property type="molecule type" value="Genomic_DNA"/>
</dbReference>
<comment type="caution">
    <text evidence="1">The sequence shown here is derived from an EMBL/GenBank/DDBJ whole genome shotgun (WGS) entry which is preliminary data.</text>
</comment>
<accession>A0A8J3GCQ9</accession>
<protein>
    <submittedName>
        <fullName evidence="1">Uncharacterized protein</fullName>
    </submittedName>
</protein>
<dbReference type="Proteomes" id="UP000598271">
    <property type="component" value="Unassembled WGS sequence"/>
</dbReference>
<dbReference type="AlphaFoldDB" id="A0A8J3GCQ9"/>
<proteinExistence type="predicted"/>
<dbReference type="PROSITE" id="PS51257">
    <property type="entry name" value="PROKAR_LIPOPROTEIN"/>
    <property type="match status" value="1"/>
</dbReference>
<gene>
    <name evidence="1" type="ORF">GCM10007390_47260</name>
</gene>